<evidence type="ECO:0000256" key="1">
    <source>
        <dbReference type="SAM" id="Phobius"/>
    </source>
</evidence>
<accession>A0A2A4X561</accession>
<reference evidence="3" key="1">
    <citation type="submission" date="2017-08" db="EMBL/GenBank/DDBJ databases">
        <title>A dynamic microbial community with high functional redundancy inhabits the cold, oxic subseafloor aquifer.</title>
        <authorList>
            <person name="Tully B.J."/>
            <person name="Wheat C.G."/>
            <person name="Glazer B.T."/>
            <person name="Huber J.A."/>
        </authorList>
    </citation>
    <scope>NUCLEOTIDE SEQUENCE [LARGE SCALE GENOMIC DNA]</scope>
</reference>
<evidence type="ECO:0000313" key="3">
    <source>
        <dbReference type="Proteomes" id="UP000218767"/>
    </source>
</evidence>
<dbReference type="Proteomes" id="UP000218767">
    <property type="component" value="Unassembled WGS sequence"/>
</dbReference>
<proteinExistence type="predicted"/>
<feature type="transmembrane region" description="Helical" evidence="1">
    <location>
        <begin position="124"/>
        <end position="152"/>
    </location>
</feature>
<protein>
    <submittedName>
        <fullName evidence="2">Uncharacterized protein</fullName>
    </submittedName>
</protein>
<organism evidence="2 3">
    <name type="scientific">SAR86 cluster bacterium</name>
    <dbReference type="NCBI Taxonomy" id="2030880"/>
    <lineage>
        <taxon>Bacteria</taxon>
        <taxon>Pseudomonadati</taxon>
        <taxon>Pseudomonadota</taxon>
        <taxon>Gammaproteobacteria</taxon>
        <taxon>SAR86 cluster</taxon>
    </lineage>
</organism>
<comment type="caution">
    <text evidence="2">The sequence shown here is derived from an EMBL/GenBank/DDBJ whole genome shotgun (WGS) entry which is preliminary data.</text>
</comment>
<dbReference type="AlphaFoldDB" id="A0A2A4X561"/>
<evidence type="ECO:0000313" key="2">
    <source>
        <dbReference type="EMBL" id="PCI77743.1"/>
    </source>
</evidence>
<feature type="transmembrane region" description="Helical" evidence="1">
    <location>
        <begin position="73"/>
        <end position="94"/>
    </location>
</feature>
<gene>
    <name evidence="2" type="ORF">COB20_07465</name>
</gene>
<sequence>MDKFALLQFYGLLKREVLEHRNLFIGAPAVVALLILVATIWVATQIDQSQLAEGLRYVSVLFDGLSPFDMAPFFMLLAVPFYLTLYVCSVIYLINTLYQDRKEMSVLFWQSMPVSNLQTVLSKIVAIVVVAPIFYVLIIFAMYLVAMVWLTILGISNDVDLVGIGYMFLAAIASLVLIYISALVTSLWLLPSVGWLLLFSAFAKKTPLLWAGGVFILVGFLEDFIFGTQYLANWVASRTSDPNQYLIFEFQSVFERVFNYDTLFGIVVGAILIAGAVFMRRFTD</sequence>
<feature type="transmembrane region" description="Helical" evidence="1">
    <location>
        <begin position="262"/>
        <end position="279"/>
    </location>
</feature>
<feature type="transmembrane region" description="Helical" evidence="1">
    <location>
        <begin position="23"/>
        <end position="43"/>
    </location>
</feature>
<feature type="transmembrane region" description="Helical" evidence="1">
    <location>
        <begin position="164"/>
        <end position="197"/>
    </location>
</feature>
<keyword evidence="1" id="KW-1133">Transmembrane helix</keyword>
<feature type="transmembrane region" description="Helical" evidence="1">
    <location>
        <begin position="209"/>
        <end position="232"/>
    </location>
</feature>
<keyword evidence="1" id="KW-0472">Membrane</keyword>
<name>A0A2A4X561_9GAMM</name>
<dbReference type="EMBL" id="NVUL01000043">
    <property type="protein sequence ID" value="PCI77743.1"/>
    <property type="molecule type" value="Genomic_DNA"/>
</dbReference>
<keyword evidence="1" id="KW-0812">Transmembrane</keyword>